<organism evidence="1 2">
    <name type="scientific">Achaetomium macrosporum</name>
    <dbReference type="NCBI Taxonomy" id="79813"/>
    <lineage>
        <taxon>Eukaryota</taxon>
        <taxon>Fungi</taxon>
        <taxon>Dikarya</taxon>
        <taxon>Ascomycota</taxon>
        <taxon>Pezizomycotina</taxon>
        <taxon>Sordariomycetes</taxon>
        <taxon>Sordariomycetidae</taxon>
        <taxon>Sordariales</taxon>
        <taxon>Chaetomiaceae</taxon>
        <taxon>Achaetomium</taxon>
    </lineage>
</organism>
<gene>
    <name evidence="1" type="ORF">C8A03DRAFT_33029</name>
</gene>
<reference evidence="1" key="1">
    <citation type="journal article" date="2023" name="Mol. Phylogenet. Evol.">
        <title>Genome-scale phylogeny and comparative genomics of the fungal order Sordariales.</title>
        <authorList>
            <person name="Hensen N."/>
            <person name="Bonometti L."/>
            <person name="Westerberg I."/>
            <person name="Brannstrom I.O."/>
            <person name="Guillou S."/>
            <person name="Cros-Aarteil S."/>
            <person name="Calhoun S."/>
            <person name="Haridas S."/>
            <person name="Kuo A."/>
            <person name="Mondo S."/>
            <person name="Pangilinan J."/>
            <person name="Riley R."/>
            <person name="LaButti K."/>
            <person name="Andreopoulos B."/>
            <person name="Lipzen A."/>
            <person name="Chen C."/>
            <person name="Yan M."/>
            <person name="Daum C."/>
            <person name="Ng V."/>
            <person name="Clum A."/>
            <person name="Steindorff A."/>
            <person name="Ohm R.A."/>
            <person name="Martin F."/>
            <person name="Silar P."/>
            <person name="Natvig D.O."/>
            <person name="Lalanne C."/>
            <person name="Gautier V."/>
            <person name="Ament-Velasquez S.L."/>
            <person name="Kruys A."/>
            <person name="Hutchinson M.I."/>
            <person name="Powell A.J."/>
            <person name="Barry K."/>
            <person name="Miller A.N."/>
            <person name="Grigoriev I.V."/>
            <person name="Debuchy R."/>
            <person name="Gladieux P."/>
            <person name="Hiltunen Thoren M."/>
            <person name="Johannesson H."/>
        </authorList>
    </citation>
    <scope>NUCLEOTIDE SEQUENCE</scope>
    <source>
        <strain evidence="1">CBS 532.94</strain>
    </source>
</reference>
<dbReference type="AlphaFoldDB" id="A0AAN7CBD1"/>
<evidence type="ECO:0000313" key="1">
    <source>
        <dbReference type="EMBL" id="KAK4238914.1"/>
    </source>
</evidence>
<accession>A0AAN7CBD1</accession>
<proteinExistence type="predicted"/>
<sequence length="152" mass="17273">MRLGSYEIHRLNCPIANWNNLPVDLRIFPNFNIVPLGILSLAGEAIRPRMRWRLRSRWMPTAPSTPASGMPNIRDVAFETIGMHERTICTLLYEVGITQLDNIRLDGYLSAELVVTVQVSNRDWANATSRTRPIAFPLAWSGWPQSSKARQT</sequence>
<reference evidence="1" key="2">
    <citation type="submission" date="2023-05" db="EMBL/GenBank/DDBJ databases">
        <authorList>
            <consortium name="Lawrence Berkeley National Laboratory"/>
            <person name="Steindorff A."/>
            <person name="Hensen N."/>
            <person name="Bonometti L."/>
            <person name="Westerberg I."/>
            <person name="Brannstrom I.O."/>
            <person name="Guillou S."/>
            <person name="Cros-Aarteil S."/>
            <person name="Calhoun S."/>
            <person name="Haridas S."/>
            <person name="Kuo A."/>
            <person name="Mondo S."/>
            <person name="Pangilinan J."/>
            <person name="Riley R."/>
            <person name="Labutti K."/>
            <person name="Andreopoulos B."/>
            <person name="Lipzen A."/>
            <person name="Chen C."/>
            <person name="Yanf M."/>
            <person name="Daum C."/>
            <person name="Ng V."/>
            <person name="Clum A."/>
            <person name="Ohm R."/>
            <person name="Martin F."/>
            <person name="Silar P."/>
            <person name="Natvig D."/>
            <person name="Lalanne C."/>
            <person name="Gautier V."/>
            <person name="Ament-Velasquez S.L."/>
            <person name="Kruys A."/>
            <person name="Hutchinson M.I."/>
            <person name="Powell A.J."/>
            <person name="Barry K."/>
            <person name="Miller A.N."/>
            <person name="Grigoriev I.V."/>
            <person name="Debuchy R."/>
            <person name="Gladieux P."/>
            <person name="Thoren M.H."/>
            <person name="Johannesson H."/>
        </authorList>
    </citation>
    <scope>NUCLEOTIDE SEQUENCE</scope>
    <source>
        <strain evidence="1">CBS 532.94</strain>
    </source>
</reference>
<dbReference type="Proteomes" id="UP001303760">
    <property type="component" value="Unassembled WGS sequence"/>
</dbReference>
<name>A0AAN7CBD1_9PEZI</name>
<dbReference type="EMBL" id="MU860079">
    <property type="protein sequence ID" value="KAK4238914.1"/>
    <property type="molecule type" value="Genomic_DNA"/>
</dbReference>
<protein>
    <submittedName>
        <fullName evidence="1">Uncharacterized protein</fullName>
    </submittedName>
</protein>
<comment type="caution">
    <text evidence="1">The sequence shown here is derived from an EMBL/GenBank/DDBJ whole genome shotgun (WGS) entry which is preliminary data.</text>
</comment>
<keyword evidence="2" id="KW-1185">Reference proteome</keyword>
<evidence type="ECO:0000313" key="2">
    <source>
        <dbReference type="Proteomes" id="UP001303760"/>
    </source>
</evidence>